<feature type="compositionally biased region" description="Low complexity" evidence="6">
    <location>
        <begin position="1"/>
        <end position="18"/>
    </location>
</feature>
<keyword evidence="2 5" id="KW-0479">Metal-binding</keyword>
<evidence type="ECO:0000256" key="3">
    <source>
        <dbReference type="ARBA" id="ARBA00023004"/>
    </source>
</evidence>
<dbReference type="GO" id="GO:0042167">
    <property type="term" value="P:heme catabolic process"/>
    <property type="evidence" value="ECO:0007669"/>
    <property type="project" value="TreeGrafter"/>
</dbReference>
<evidence type="ECO:0000313" key="8">
    <source>
        <dbReference type="Proteomes" id="UP001295423"/>
    </source>
</evidence>
<evidence type="ECO:0000256" key="2">
    <source>
        <dbReference type="ARBA" id="ARBA00022723"/>
    </source>
</evidence>
<dbReference type="GO" id="GO:0020037">
    <property type="term" value="F:heme binding"/>
    <property type="evidence" value="ECO:0007669"/>
    <property type="project" value="TreeGrafter"/>
</dbReference>
<dbReference type="PRINTS" id="PR00088">
    <property type="entry name" value="HAEMOXYGNASE"/>
</dbReference>
<dbReference type="SUPFAM" id="SSF48613">
    <property type="entry name" value="Heme oxygenase-like"/>
    <property type="match status" value="1"/>
</dbReference>
<dbReference type="GO" id="GO:0006788">
    <property type="term" value="P:heme oxidation"/>
    <property type="evidence" value="ECO:0007669"/>
    <property type="project" value="InterPro"/>
</dbReference>
<reference evidence="7" key="1">
    <citation type="submission" date="2023-08" db="EMBL/GenBank/DDBJ databases">
        <authorList>
            <person name="Audoor S."/>
            <person name="Bilcke G."/>
        </authorList>
    </citation>
    <scope>NUCLEOTIDE SEQUENCE</scope>
</reference>
<accession>A0AAD2FRR4</accession>
<feature type="binding site" evidence="4">
    <location>
        <position position="159"/>
    </location>
    <ligand>
        <name>heme b</name>
        <dbReference type="ChEBI" id="CHEBI:60344"/>
    </ligand>
</feature>
<protein>
    <submittedName>
        <fullName evidence="7">Uncharacterized protein</fullName>
    </submittedName>
</protein>
<dbReference type="GO" id="GO:0004392">
    <property type="term" value="F:heme oxygenase (decyclizing) activity"/>
    <property type="evidence" value="ECO:0007669"/>
    <property type="project" value="InterPro"/>
</dbReference>
<comment type="caution">
    <text evidence="7">The sequence shown here is derived from an EMBL/GenBank/DDBJ whole genome shotgun (WGS) entry which is preliminary data.</text>
</comment>
<evidence type="ECO:0000256" key="4">
    <source>
        <dbReference type="PIRSR" id="PIRSR000343-1"/>
    </source>
</evidence>
<sequence length="264" mass="29569">MFLASRSDTTDTTTTATRKVQDETEEVNPRKLGLALQLDDGTRKSHSMAQNTAFVSGFFKGLANRESYGALLKSLYFVYDAMEKAMDESDEYRVQQLDLPALRRVTSLERDLEYFYGNNGDSAKSFLSNVQPSPATRTYVARIEQVAKSKPYLLIAHQYTRYLGDLFGGQMMGGMASSTLGLSNGEGTAFYEFDQIPNTQAFITKWYKLLNDLDLTEEQKQEIVDEANLVFDMNVGILQELEGSPIQAFVTLAINSFKARLGFA</sequence>
<evidence type="ECO:0000256" key="6">
    <source>
        <dbReference type="SAM" id="MobiDB-lite"/>
    </source>
</evidence>
<keyword evidence="8" id="KW-1185">Reference proteome</keyword>
<keyword evidence="3 5" id="KW-0408">Iron</keyword>
<proteinExistence type="predicted"/>
<feature type="binding site" description="axial binding residue" evidence="5">
    <location>
        <position position="46"/>
    </location>
    <ligand>
        <name>heme b</name>
        <dbReference type="ChEBI" id="CHEBI:60344"/>
    </ligand>
    <ligandPart>
        <name>Fe</name>
        <dbReference type="ChEBI" id="CHEBI:18248"/>
    </ligandPart>
</feature>
<feature type="region of interest" description="Disordered" evidence="6">
    <location>
        <begin position="1"/>
        <end position="26"/>
    </location>
</feature>
<dbReference type="InterPro" id="IPR002051">
    <property type="entry name" value="Haem_Oase"/>
</dbReference>
<gene>
    <name evidence="7" type="ORF">CYCCA115_LOCUS12775</name>
</gene>
<evidence type="ECO:0000256" key="1">
    <source>
        <dbReference type="ARBA" id="ARBA00022617"/>
    </source>
</evidence>
<dbReference type="AlphaFoldDB" id="A0AAD2FRR4"/>
<evidence type="ECO:0000313" key="7">
    <source>
        <dbReference type="EMBL" id="CAJ1950822.1"/>
    </source>
</evidence>
<dbReference type="PIRSF" id="PIRSF000343">
    <property type="entry name" value="Haem_Oase"/>
    <property type="match status" value="1"/>
</dbReference>
<organism evidence="7 8">
    <name type="scientific">Cylindrotheca closterium</name>
    <dbReference type="NCBI Taxonomy" id="2856"/>
    <lineage>
        <taxon>Eukaryota</taxon>
        <taxon>Sar</taxon>
        <taxon>Stramenopiles</taxon>
        <taxon>Ochrophyta</taxon>
        <taxon>Bacillariophyta</taxon>
        <taxon>Bacillariophyceae</taxon>
        <taxon>Bacillariophycidae</taxon>
        <taxon>Bacillariales</taxon>
        <taxon>Bacillariaceae</taxon>
        <taxon>Cylindrotheca</taxon>
    </lineage>
</organism>
<dbReference type="InterPro" id="IPR016084">
    <property type="entry name" value="Haem_Oase-like_multi-hlx"/>
</dbReference>
<dbReference type="EMBL" id="CAKOGP040001770">
    <property type="protein sequence ID" value="CAJ1950822.1"/>
    <property type="molecule type" value="Genomic_DNA"/>
</dbReference>
<dbReference type="GO" id="GO:0046872">
    <property type="term" value="F:metal ion binding"/>
    <property type="evidence" value="ECO:0007669"/>
    <property type="project" value="UniProtKB-KW"/>
</dbReference>
<dbReference type="PANTHER" id="PTHR10720:SF0">
    <property type="entry name" value="HEME OXYGENASE"/>
    <property type="match status" value="1"/>
</dbReference>
<dbReference type="Proteomes" id="UP001295423">
    <property type="component" value="Unassembled WGS sequence"/>
</dbReference>
<dbReference type="GO" id="GO:0006979">
    <property type="term" value="P:response to oxidative stress"/>
    <property type="evidence" value="ECO:0007669"/>
    <property type="project" value="TreeGrafter"/>
</dbReference>
<dbReference type="CDD" id="cd19165">
    <property type="entry name" value="HemeO"/>
    <property type="match status" value="1"/>
</dbReference>
<dbReference type="Pfam" id="PF01126">
    <property type="entry name" value="Heme_oxygenase"/>
    <property type="match status" value="1"/>
</dbReference>
<dbReference type="InterPro" id="IPR016053">
    <property type="entry name" value="Haem_Oase-like"/>
</dbReference>
<keyword evidence="1 4" id="KW-0349">Heme</keyword>
<dbReference type="Gene3D" id="1.20.910.10">
    <property type="entry name" value="Heme oxygenase-like"/>
    <property type="match status" value="1"/>
</dbReference>
<name>A0AAD2FRR4_9STRA</name>
<dbReference type="PANTHER" id="PTHR10720">
    <property type="entry name" value="HEME OXYGENASE"/>
    <property type="match status" value="1"/>
</dbReference>
<evidence type="ECO:0000256" key="5">
    <source>
        <dbReference type="PIRSR" id="PIRSR000343-2"/>
    </source>
</evidence>